<evidence type="ECO:0000256" key="3">
    <source>
        <dbReference type="ARBA" id="ARBA00022844"/>
    </source>
</evidence>
<proteinExistence type="inferred from homology"/>
<dbReference type="EMBL" id="KM924292">
    <property type="protein sequence ID" value="AIU39288.1"/>
    <property type="molecule type" value="Genomic_DNA"/>
</dbReference>
<dbReference type="HAMAP" id="MF_04038">
    <property type="entry name" value="HSV_CEP1"/>
    <property type="match status" value="1"/>
</dbReference>
<keyword evidence="4" id="KW-1035">Host cytoplasm</keyword>
<dbReference type="GO" id="GO:0044423">
    <property type="term" value="C:virion component"/>
    <property type="evidence" value="ECO:0007669"/>
    <property type="project" value="UniProtKB-KW"/>
</dbReference>
<evidence type="ECO:0000256" key="4">
    <source>
        <dbReference type="ARBA" id="ARBA00023200"/>
    </source>
</evidence>
<reference evidence="9 10" key="1">
    <citation type="journal article" date="2015" name="J. Virol.">
        <title>The Genome of a Tortoise Herpesvirus (Testudinid Herpesvirus 3) Has a Novel Structure and Contains a Large Region That Is Not Required for Replication In Vitro or Virulence In Vivo.</title>
        <authorList>
            <person name="Gandar F."/>
            <person name="Wilkie G.S."/>
            <person name="Gatherer D."/>
            <person name="Kerr K."/>
            <person name="Marlier D."/>
            <person name="Diez M."/>
            <person name="Marschang R.E."/>
            <person name="Mast J."/>
            <person name="Dewals B.G."/>
            <person name="Davison A.J."/>
            <person name="Vanderplasschen A.F."/>
        </authorList>
    </citation>
    <scope>NUCLEOTIDE SEQUENCE [LARGE SCALE GENOMIC DNA]</scope>
    <source>
        <strain evidence="5 9">1976</strain>
        <strain evidence="6 10">4295/7R</strain>
    </source>
</reference>
<evidence type="ECO:0000313" key="8">
    <source>
        <dbReference type="Proteomes" id="UP000100290"/>
    </source>
</evidence>
<name>A0A0K1R1B0_9ALPH</name>
<dbReference type="KEGG" id="vg:26122563"/>
<dbReference type="EMBL" id="KM924293">
    <property type="protein sequence ID" value="AIU39398.1"/>
    <property type="molecule type" value="Genomic_DNA"/>
</dbReference>
<keyword evidence="1" id="KW-0920">Virion tegument</keyword>
<reference evidence="7 8" key="2">
    <citation type="journal article" date="2015" name="PLoS ONE">
        <title>A Genomic Approach to Unravel Host-Pathogen Interaction in Chelonians: The Example of Testudinid Herpesvirus 3.</title>
        <authorList>
            <person name="Origgi F.C."/>
            <person name="Tecilla M."/>
            <person name="Pilo P."/>
            <person name="Aloisio F."/>
            <person name="Otten P."/>
            <person name="Aguilar-Bultet L."/>
            <person name="Sattler U."/>
            <person name="Roccabianca P."/>
            <person name="Romero C.H."/>
            <person name="Bloom D.C."/>
            <person name="Jacobson E.R."/>
        </authorList>
    </citation>
    <scope>NUCLEOTIDE SEQUENCE [LARGE SCALE GENOMIC DNA]</scope>
    <source>
        <strain evidence="7">US1976/98</strain>
    </source>
</reference>
<protein>
    <submittedName>
        <fullName evidence="5 7">Tegument protein</fullName>
    </submittedName>
</protein>
<keyword evidence="2" id="KW-1040">Host Golgi apparatus</keyword>
<gene>
    <name evidence="7" type="primary">ORF31</name>
    <name evidence="5" type="synonym">UL7</name>
</gene>
<dbReference type="EMBL" id="KT008627">
    <property type="protein sequence ID" value="AKV40678.1"/>
    <property type="molecule type" value="Genomic_DNA"/>
</dbReference>
<keyword evidence="3" id="KW-0946">Virion</keyword>
<dbReference type="Proteomes" id="UP000240599">
    <property type="component" value="Segment"/>
</dbReference>
<sequence>MSETALERLLRGTNLIIPRYILEVRHIQGKAVLFSGETVDGVAVDKDGRVSLSLNYSDKMSTVEEYHSKCLRSSDFQGFVFVIITTTVDDIQAIELPGELVARKMVLFKPSHVVDFTLCVLMMYMENFPTEAADSAMFNSLRELLKTIQLQLNGVNKMRSLLFRGCTWLLNTLMNYSNLVPFEERYVLPLHGLYKTLIPVTGAQELLKVMFSSHHTMNIGNLPAVNRRQALLLYRASYLNRIYDHHTYLCCLYYWWNMENRIEGHHVFFTM</sequence>
<dbReference type="Proteomes" id="UP000208106">
    <property type="component" value="Segment"/>
</dbReference>
<dbReference type="InterPro" id="IPR002600">
    <property type="entry name" value="Herpes_UL7"/>
</dbReference>
<evidence type="ECO:0000313" key="5">
    <source>
        <dbReference type="EMBL" id="AIU39288.1"/>
    </source>
</evidence>
<dbReference type="Proteomes" id="UP000100290">
    <property type="component" value="Segment"/>
</dbReference>
<evidence type="ECO:0000313" key="9">
    <source>
        <dbReference type="Proteomes" id="UP000208106"/>
    </source>
</evidence>
<evidence type="ECO:0000256" key="1">
    <source>
        <dbReference type="ARBA" id="ARBA00022580"/>
    </source>
</evidence>
<accession>A0A0K1R1B0</accession>
<evidence type="ECO:0000313" key="7">
    <source>
        <dbReference type="EMBL" id="AKV40678.1"/>
    </source>
</evidence>
<dbReference type="Pfam" id="PF01677">
    <property type="entry name" value="Herpes_UL7"/>
    <property type="match status" value="1"/>
</dbReference>
<evidence type="ECO:0000313" key="10">
    <source>
        <dbReference type="Proteomes" id="UP000240599"/>
    </source>
</evidence>
<keyword evidence="9" id="KW-1185">Reference proteome</keyword>
<evidence type="ECO:0000313" key="6">
    <source>
        <dbReference type="EMBL" id="AIU39398.1"/>
    </source>
</evidence>
<organism evidence="7 8">
    <name type="scientific">Testudinid alphaherpesvirus 3</name>
    <dbReference type="NCBI Taxonomy" id="2560801"/>
    <lineage>
        <taxon>Viruses</taxon>
        <taxon>Duplodnaviria</taxon>
        <taxon>Heunggongvirae</taxon>
        <taxon>Peploviricota</taxon>
        <taxon>Herviviricetes</taxon>
        <taxon>Herpesvirales</taxon>
        <taxon>Orthoherpesviridae</taxon>
        <taxon>Alphaherpesvirinae</taxon>
        <taxon>Scutavirus</taxon>
        <taxon>Scutavirus testudinidalpha3</taxon>
    </lineage>
</organism>
<evidence type="ECO:0000256" key="2">
    <source>
        <dbReference type="ARBA" id="ARBA00022812"/>
    </source>
</evidence>